<dbReference type="PANTHER" id="PTHR47723:SF19">
    <property type="entry name" value="POLYNUCLEOTIDYL TRANSFERASE, RIBONUCLEASE H-LIKE SUPERFAMILY PROTEIN"/>
    <property type="match status" value="1"/>
</dbReference>
<dbReference type="Pfam" id="PF13456">
    <property type="entry name" value="RVT_3"/>
    <property type="match status" value="1"/>
</dbReference>
<dbReference type="Proteomes" id="UP001459277">
    <property type="component" value="Unassembled WGS sequence"/>
</dbReference>
<dbReference type="CDD" id="cd06222">
    <property type="entry name" value="RNase_H_like"/>
    <property type="match status" value="1"/>
</dbReference>
<dbReference type="InterPro" id="IPR026960">
    <property type="entry name" value="RVT-Znf"/>
</dbReference>
<dbReference type="Pfam" id="PF13966">
    <property type="entry name" value="zf-RVT"/>
    <property type="match status" value="1"/>
</dbReference>
<evidence type="ECO:0000313" key="3">
    <source>
        <dbReference type="EMBL" id="KAL0011106.1"/>
    </source>
</evidence>
<proteinExistence type="predicted"/>
<protein>
    <recommendedName>
        <fullName evidence="5">RNase H type-1 domain-containing protein</fullName>
    </recommendedName>
</protein>
<name>A0AAW2DQU9_9ROSI</name>
<sequence>MKDIMVNSGWDWDRIPFELPMDIKWMIQATPIAMTLFATGWIWKAKTLPKIKTFLWRCAHESIGVKACLVSRGLGDEENCPICRVEVESVIHALRDCGWAKAVWRQLGVDNTNQAFWMTDLQEWLMWNGKMNRSFLPDQPPWKMIYPFAIWNIWKSRNNVVFNRKNPNPRLAADIIAQTKEFMYCVCSNRGLTRYIMKEVRWEKPPEGWSKLNTDGSVLGSTGLAGCGGIVRDSQGGWIAGFSRRIGLSNSFVAELWGLRDGLILCCNLNITSILIELDAKTIVDIFQNSNYENNVVSPILDDCRQLMCRFQRIQFKHCFRQANRCADRLARMAADRNLDFISFESPPVDLVNVMEEDFHGMYMTRLCLEHDVAF</sequence>
<dbReference type="AlphaFoldDB" id="A0AAW2DQU9"/>
<comment type="caution">
    <text evidence="3">The sequence shown here is derived from an EMBL/GenBank/DDBJ whole genome shotgun (WGS) entry which is preliminary data.</text>
</comment>
<feature type="domain" description="Reverse transcriptase zinc-binding" evidence="2">
    <location>
        <begin position="40"/>
        <end position="104"/>
    </location>
</feature>
<evidence type="ECO:0000259" key="1">
    <source>
        <dbReference type="Pfam" id="PF13456"/>
    </source>
</evidence>
<evidence type="ECO:0000259" key="2">
    <source>
        <dbReference type="Pfam" id="PF13966"/>
    </source>
</evidence>
<dbReference type="EMBL" id="JAZDWU010000002">
    <property type="protein sequence ID" value="KAL0011106.1"/>
    <property type="molecule type" value="Genomic_DNA"/>
</dbReference>
<dbReference type="InterPro" id="IPR012337">
    <property type="entry name" value="RNaseH-like_sf"/>
</dbReference>
<dbReference type="GO" id="GO:0004523">
    <property type="term" value="F:RNA-DNA hybrid ribonuclease activity"/>
    <property type="evidence" value="ECO:0007669"/>
    <property type="project" value="InterPro"/>
</dbReference>
<dbReference type="InterPro" id="IPR044730">
    <property type="entry name" value="RNase_H-like_dom_plant"/>
</dbReference>
<dbReference type="SUPFAM" id="SSF53098">
    <property type="entry name" value="Ribonuclease H-like"/>
    <property type="match status" value="1"/>
</dbReference>
<dbReference type="InterPro" id="IPR036397">
    <property type="entry name" value="RNaseH_sf"/>
</dbReference>
<gene>
    <name evidence="3" type="ORF">SO802_006214</name>
</gene>
<accession>A0AAW2DQU9</accession>
<dbReference type="PANTHER" id="PTHR47723">
    <property type="entry name" value="OS05G0353850 PROTEIN"/>
    <property type="match status" value="1"/>
</dbReference>
<dbReference type="InterPro" id="IPR053151">
    <property type="entry name" value="RNase_H-like"/>
</dbReference>
<feature type="domain" description="RNase H type-1" evidence="1">
    <location>
        <begin position="213"/>
        <end position="334"/>
    </location>
</feature>
<organism evidence="3 4">
    <name type="scientific">Lithocarpus litseifolius</name>
    <dbReference type="NCBI Taxonomy" id="425828"/>
    <lineage>
        <taxon>Eukaryota</taxon>
        <taxon>Viridiplantae</taxon>
        <taxon>Streptophyta</taxon>
        <taxon>Embryophyta</taxon>
        <taxon>Tracheophyta</taxon>
        <taxon>Spermatophyta</taxon>
        <taxon>Magnoliopsida</taxon>
        <taxon>eudicotyledons</taxon>
        <taxon>Gunneridae</taxon>
        <taxon>Pentapetalae</taxon>
        <taxon>rosids</taxon>
        <taxon>fabids</taxon>
        <taxon>Fagales</taxon>
        <taxon>Fagaceae</taxon>
        <taxon>Lithocarpus</taxon>
    </lineage>
</organism>
<dbReference type="Gene3D" id="3.30.420.10">
    <property type="entry name" value="Ribonuclease H-like superfamily/Ribonuclease H"/>
    <property type="match status" value="1"/>
</dbReference>
<dbReference type="InterPro" id="IPR002156">
    <property type="entry name" value="RNaseH_domain"/>
</dbReference>
<evidence type="ECO:0000313" key="4">
    <source>
        <dbReference type="Proteomes" id="UP001459277"/>
    </source>
</evidence>
<dbReference type="GO" id="GO:0003676">
    <property type="term" value="F:nucleic acid binding"/>
    <property type="evidence" value="ECO:0007669"/>
    <property type="project" value="InterPro"/>
</dbReference>
<reference evidence="3 4" key="1">
    <citation type="submission" date="2024-01" db="EMBL/GenBank/DDBJ databases">
        <title>A telomere-to-telomere, gap-free genome of sweet tea (Lithocarpus litseifolius).</title>
        <authorList>
            <person name="Zhou J."/>
        </authorList>
    </citation>
    <scope>NUCLEOTIDE SEQUENCE [LARGE SCALE GENOMIC DNA]</scope>
    <source>
        <strain evidence="3">Zhou-2022a</strain>
        <tissue evidence="3">Leaf</tissue>
    </source>
</reference>
<evidence type="ECO:0008006" key="5">
    <source>
        <dbReference type="Google" id="ProtNLM"/>
    </source>
</evidence>
<keyword evidence="4" id="KW-1185">Reference proteome</keyword>